<feature type="transmembrane region" description="Helical" evidence="10">
    <location>
        <begin position="100"/>
        <end position="116"/>
    </location>
</feature>
<dbReference type="KEGG" id="otr:OTERR_10540"/>
<dbReference type="InterPro" id="IPR044492">
    <property type="entry name" value="P_typ_ATPase_HD_dom"/>
</dbReference>
<evidence type="ECO:0000256" key="6">
    <source>
        <dbReference type="ARBA" id="ARBA00022967"/>
    </source>
</evidence>
<evidence type="ECO:0000256" key="4">
    <source>
        <dbReference type="ARBA" id="ARBA00022741"/>
    </source>
</evidence>
<dbReference type="Gene3D" id="1.20.1110.10">
    <property type="entry name" value="Calcium-transporting ATPase, transmembrane domain"/>
    <property type="match status" value="1"/>
</dbReference>
<dbReference type="InterPro" id="IPR059000">
    <property type="entry name" value="ATPase_P-type_domA"/>
</dbReference>
<dbReference type="RefSeq" id="WP_149425080.1">
    <property type="nucleotide sequence ID" value="NZ_CP022579.1"/>
</dbReference>
<evidence type="ECO:0000256" key="3">
    <source>
        <dbReference type="ARBA" id="ARBA00022692"/>
    </source>
</evidence>
<dbReference type="FunFam" id="3.40.50.1000:FF:000001">
    <property type="entry name" value="Phospholipid-transporting ATPase IC"/>
    <property type="match status" value="1"/>
</dbReference>
<dbReference type="NCBIfam" id="TIGR01494">
    <property type="entry name" value="ATPase_P-type"/>
    <property type="match status" value="2"/>
</dbReference>
<dbReference type="GO" id="GO:0005524">
    <property type="term" value="F:ATP binding"/>
    <property type="evidence" value="ECO:0007669"/>
    <property type="project" value="UniProtKB-KW"/>
</dbReference>
<dbReference type="InterPro" id="IPR023298">
    <property type="entry name" value="ATPase_P-typ_TM_dom_sf"/>
</dbReference>
<feature type="transmembrane region" description="Helical" evidence="10">
    <location>
        <begin position="937"/>
        <end position="956"/>
    </location>
</feature>
<dbReference type="PROSITE" id="PS00154">
    <property type="entry name" value="ATPASE_E1_E2"/>
    <property type="match status" value="1"/>
</dbReference>
<keyword evidence="8 10" id="KW-0472">Membrane</keyword>
<dbReference type="InterPro" id="IPR036412">
    <property type="entry name" value="HAD-like_sf"/>
</dbReference>
<evidence type="ECO:0000256" key="9">
    <source>
        <dbReference type="SAM" id="MobiDB-lite"/>
    </source>
</evidence>
<dbReference type="GO" id="GO:0016887">
    <property type="term" value="F:ATP hydrolysis activity"/>
    <property type="evidence" value="ECO:0007669"/>
    <property type="project" value="InterPro"/>
</dbReference>
<feature type="transmembrane region" description="Helical" evidence="10">
    <location>
        <begin position="289"/>
        <end position="315"/>
    </location>
</feature>
<keyword evidence="13" id="KW-1185">Reference proteome</keyword>
<dbReference type="AlphaFoldDB" id="A0A5C1E6K5"/>
<dbReference type="SUPFAM" id="SSF56784">
    <property type="entry name" value="HAD-like"/>
    <property type="match status" value="1"/>
</dbReference>
<dbReference type="Gene3D" id="3.40.1110.10">
    <property type="entry name" value="Calcium-transporting ATPase, cytoplasmic domain N"/>
    <property type="match status" value="1"/>
</dbReference>
<comment type="subcellular location">
    <subcellularLocation>
        <location evidence="1">Membrane</location>
        <topology evidence="1">Multi-pass membrane protein</topology>
    </subcellularLocation>
</comment>
<evidence type="ECO:0000313" key="12">
    <source>
        <dbReference type="EMBL" id="QEL64530.1"/>
    </source>
</evidence>
<dbReference type="InterPro" id="IPR006068">
    <property type="entry name" value="ATPase_P-typ_cation-transptr_C"/>
</dbReference>
<evidence type="ECO:0000256" key="8">
    <source>
        <dbReference type="ARBA" id="ARBA00023136"/>
    </source>
</evidence>
<dbReference type="Proteomes" id="UP000323671">
    <property type="component" value="Chromosome"/>
</dbReference>
<protein>
    <submittedName>
        <fullName evidence="12">Cation transport ATPase</fullName>
    </submittedName>
</protein>
<dbReference type="InterPro" id="IPR001757">
    <property type="entry name" value="P_typ_ATPase"/>
</dbReference>
<evidence type="ECO:0000313" key="13">
    <source>
        <dbReference type="Proteomes" id="UP000323671"/>
    </source>
</evidence>
<dbReference type="Pfam" id="PF13246">
    <property type="entry name" value="Cation_ATPase"/>
    <property type="match status" value="1"/>
</dbReference>
<feature type="transmembrane region" description="Helical" evidence="10">
    <location>
        <begin position="905"/>
        <end position="925"/>
    </location>
</feature>
<comment type="similarity">
    <text evidence="2">Belongs to the cation transport ATPase (P-type) (TC 3.A.3) family. Type IIA subfamily.</text>
</comment>
<sequence length="970" mass="100556">MPDAAPPETLATPATPSPLSGPAHAATAEAVLAALASDPARGLTAAEVELRRTRFGPNLLPEAPPLPAWRRFLAQFNQPLVLILIASGTVTAFLGEWVDSGVIFGVVLVNAIVGYLQEAKAVDALAALRRLLAAHARVVRDGVRTTVAGADLVPGDIVLLDAGDKVPADLRLIACHELHINEAMLTGESLPAAKHPAPLAADTGLADRLNLAYSGTLVTRGTGRGVVVATGRATETGRISTLVAEAESLDTPFTRKIARFSTRLLWLILALAGLTFAVGVARGQPAVDMFMAAVALAVGAIPEGLPAAVTVVLAIGVKRMAARRAIVRKLPAVETLGGVTVICSDKTGTLTQNAMTVQAIWAGRRFYAVSGGGYAPHGDIRPDEAGDAAPPPAASADPIAPAAATPLSLPLPLPGALGQTLLAGLLCNDATLAEVDGRWQVNGDPTEGALLAAAGKAGLGAAELRRHPRRDVLPFDSQRQYMATLHPVAGEHEGHDGHGRHALYVKGAAERLAPHFTAWLDPDGNERPWDAAAARNFAAALARLAGQGLRVLAFARKAHDLGDAVGEVGPALDHRQVAGGLVLLGLQGMMDPPRPEAARAVAACRQAGVQVKMITGDHALTAAAIARRLGLTVPEEEATGAAVGDSAPGEAPRQAYSGAELAALDDAAFAQAARQCHVFARVEPAQKVRLVTALQAAGEVVAMTGDGVNDAPALKAADIGVAMGEGGTETARDAADMVLTDDNFATIVAAVEEGRGVFDNLTKFVVWTLPTNLGEGLVLVVAIVAGLAIPITPLQILWINMTTAVLLGLTLAFEPIEAGVMARPPRHPERGLVDRVLVVRILVVGLLLVAGSFLVFNGKLASGGTLAEARTLAANLFVLGETAYLFNCRSLHQAPWRVPLFGNPWLWAGVGLMLALQAAFTHLPLMNRLFGTAPLSLAEWGLVAGLSLVVFVVVLGERWWGRLGTAKGGA</sequence>
<dbReference type="PANTHER" id="PTHR43294">
    <property type="entry name" value="SODIUM/POTASSIUM-TRANSPORTING ATPASE SUBUNIT ALPHA"/>
    <property type="match status" value="1"/>
</dbReference>
<dbReference type="InterPro" id="IPR018303">
    <property type="entry name" value="ATPase_P-typ_P_site"/>
</dbReference>
<feature type="region of interest" description="Disordered" evidence="9">
    <location>
        <begin position="1"/>
        <end position="22"/>
    </location>
</feature>
<dbReference type="GO" id="GO:1902600">
    <property type="term" value="P:proton transmembrane transport"/>
    <property type="evidence" value="ECO:0007669"/>
    <property type="project" value="TreeGrafter"/>
</dbReference>
<dbReference type="InterPro" id="IPR023214">
    <property type="entry name" value="HAD_sf"/>
</dbReference>
<evidence type="ECO:0000256" key="5">
    <source>
        <dbReference type="ARBA" id="ARBA00022840"/>
    </source>
</evidence>
<dbReference type="SMART" id="SM00831">
    <property type="entry name" value="Cation_ATPase_N"/>
    <property type="match status" value="1"/>
</dbReference>
<evidence type="ECO:0000256" key="7">
    <source>
        <dbReference type="ARBA" id="ARBA00022989"/>
    </source>
</evidence>
<gene>
    <name evidence="12" type="ORF">OTERR_10540</name>
</gene>
<dbReference type="GO" id="GO:1990573">
    <property type="term" value="P:potassium ion import across plasma membrane"/>
    <property type="evidence" value="ECO:0007669"/>
    <property type="project" value="TreeGrafter"/>
</dbReference>
<feature type="region of interest" description="Disordered" evidence="9">
    <location>
        <begin position="378"/>
        <end position="399"/>
    </location>
</feature>
<organism evidence="12 13">
    <name type="scientific">Oryzomicrobium terrae</name>
    <dbReference type="NCBI Taxonomy" id="1735038"/>
    <lineage>
        <taxon>Bacteria</taxon>
        <taxon>Pseudomonadati</taxon>
        <taxon>Pseudomonadota</taxon>
        <taxon>Betaproteobacteria</taxon>
        <taxon>Rhodocyclales</taxon>
        <taxon>Rhodocyclaceae</taxon>
        <taxon>Oryzomicrobium</taxon>
    </lineage>
</organism>
<reference evidence="12 13" key="1">
    <citation type="submission" date="2017-07" db="EMBL/GenBank/DDBJ databases">
        <title>Complete genome sequence of Oryzomicrobium terrae TPP412.</title>
        <authorList>
            <person name="Chiu L.-W."/>
            <person name="Lo K.-J."/>
            <person name="Tsai Y.-M."/>
            <person name="Lin S.-S."/>
            <person name="Kuo C.-H."/>
            <person name="Liu C.-T."/>
        </authorList>
    </citation>
    <scope>NUCLEOTIDE SEQUENCE [LARGE SCALE GENOMIC DNA]</scope>
    <source>
        <strain evidence="12 13">TPP412</strain>
    </source>
</reference>
<dbReference type="InterPro" id="IPR008250">
    <property type="entry name" value="ATPase_P-typ_transduc_dom_A_sf"/>
</dbReference>
<dbReference type="Pfam" id="PF08282">
    <property type="entry name" value="Hydrolase_3"/>
    <property type="match status" value="1"/>
</dbReference>
<keyword evidence="7 10" id="KW-1133">Transmembrane helix</keyword>
<dbReference type="InterPro" id="IPR004014">
    <property type="entry name" value="ATPase_P-typ_cation-transptr_N"/>
</dbReference>
<dbReference type="Pfam" id="PF00689">
    <property type="entry name" value="Cation_ATPase_C"/>
    <property type="match status" value="1"/>
</dbReference>
<dbReference type="PRINTS" id="PR00119">
    <property type="entry name" value="CATATPASE"/>
</dbReference>
<dbReference type="InterPro" id="IPR050510">
    <property type="entry name" value="Cation_transp_ATPase_P-type"/>
</dbReference>
<feature type="transmembrane region" description="Helical" evidence="10">
    <location>
        <begin position="837"/>
        <end position="856"/>
    </location>
</feature>
<dbReference type="SUPFAM" id="SSF81665">
    <property type="entry name" value="Calcium ATPase, transmembrane domain M"/>
    <property type="match status" value="1"/>
</dbReference>
<dbReference type="GO" id="GO:0006883">
    <property type="term" value="P:intracellular sodium ion homeostasis"/>
    <property type="evidence" value="ECO:0007669"/>
    <property type="project" value="TreeGrafter"/>
</dbReference>
<dbReference type="GO" id="GO:0005886">
    <property type="term" value="C:plasma membrane"/>
    <property type="evidence" value="ECO:0007669"/>
    <property type="project" value="TreeGrafter"/>
</dbReference>
<name>A0A5C1E6K5_9RHOO</name>
<dbReference type="Pfam" id="PF00690">
    <property type="entry name" value="Cation_ATPase_N"/>
    <property type="match status" value="1"/>
</dbReference>
<feature type="domain" description="Cation-transporting P-type ATPase N-terminal" evidence="11">
    <location>
        <begin position="22"/>
        <end position="96"/>
    </location>
</feature>
<dbReference type="GO" id="GO:0005391">
    <property type="term" value="F:P-type sodium:potassium-exchanging transporter activity"/>
    <property type="evidence" value="ECO:0007669"/>
    <property type="project" value="TreeGrafter"/>
</dbReference>
<accession>A0A5C1E6K5</accession>
<evidence type="ECO:0000256" key="10">
    <source>
        <dbReference type="SAM" id="Phobius"/>
    </source>
</evidence>
<dbReference type="SFLD" id="SFLDG00002">
    <property type="entry name" value="C1.7:_P-type_atpase_like"/>
    <property type="match status" value="1"/>
</dbReference>
<dbReference type="EMBL" id="CP022579">
    <property type="protein sequence ID" value="QEL64530.1"/>
    <property type="molecule type" value="Genomic_DNA"/>
</dbReference>
<dbReference type="GO" id="GO:0030007">
    <property type="term" value="P:intracellular potassium ion homeostasis"/>
    <property type="evidence" value="ECO:0007669"/>
    <property type="project" value="TreeGrafter"/>
</dbReference>
<keyword evidence="6" id="KW-1278">Translocase</keyword>
<evidence type="ECO:0000259" key="11">
    <source>
        <dbReference type="SMART" id="SM00831"/>
    </source>
</evidence>
<dbReference type="SFLD" id="SFLDS00003">
    <property type="entry name" value="Haloacid_Dehalogenase"/>
    <property type="match status" value="1"/>
</dbReference>
<evidence type="ECO:0000256" key="2">
    <source>
        <dbReference type="ARBA" id="ARBA00005675"/>
    </source>
</evidence>
<dbReference type="GO" id="GO:0036376">
    <property type="term" value="P:sodium ion export across plasma membrane"/>
    <property type="evidence" value="ECO:0007669"/>
    <property type="project" value="TreeGrafter"/>
</dbReference>
<keyword evidence="3 10" id="KW-0812">Transmembrane</keyword>
<evidence type="ECO:0000256" key="1">
    <source>
        <dbReference type="ARBA" id="ARBA00004141"/>
    </source>
</evidence>
<dbReference type="Gene3D" id="2.70.150.10">
    <property type="entry name" value="Calcium-transporting ATPase, cytoplasmic transduction domain A"/>
    <property type="match status" value="1"/>
</dbReference>
<dbReference type="SUPFAM" id="SSF81653">
    <property type="entry name" value="Calcium ATPase, transduction domain A"/>
    <property type="match status" value="1"/>
</dbReference>
<dbReference type="Gene3D" id="3.40.50.1000">
    <property type="entry name" value="HAD superfamily/HAD-like"/>
    <property type="match status" value="1"/>
</dbReference>
<dbReference type="FunFam" id="3.40.50.1000:FF:000028">
    <property type="entry name" value="Calcium-transporting P-type ATPase, putative"/>
    <property type="match status" value="1"/>
</dbReference>
<dbReference type="PANTHER" id="PTHR43294:SF20">
    <property type="entry name" value="P-TYPE ATPASE"/>
    <property type="match status" value="1"/>
</dbReference>
<feature type="transmembrane region" description="Helical" evidence="10">
    <location>
        <begin position="764"/>
        <end position="789"/>
    </location>
</feature>
<dbReference type="SUPFAM" id="SSF81660">
    <property type="entry name" value="Metal cation-transporting ATPase, ATP-binding domain N"/>
    <property type="match status" value="1"/>
</dbReference>
<feature type="transmembrane region" description="Helical" evidence="10">
    <location>
        <begin position="264"/>
        <end position="283"/>
    </location>
</feature>
<proteinExistence type="inferred from homology"/>
<keyword evidence="4" id="KW-0547">Nucleotide-binding</keyword>
<dbReference type="Pfam" id="PF00122">
    <property type="entry name" value="E1-E2_ATPase"/>
    <property type="match status" value="1"/>
</dbReference>
<dbReference type="SFLD" id="SFLDF00027">
    <property type="entry name" value="p-type_atpase"/>
    <property type="match status" value="1"/>
</dbReference>
<dbReference type="InterPro" id="IPR023299">
    <property type="entry name" value="ATPase_P-typ_cyto_dom_N"/>
</dbReference>
<keyword evidence="5" id="KW-0067">ATP-binding</keyword>